<name>A0A4Q5MV82_9MICO</name>
<dbReference type="Proteomes" id="UP000293764">
    <property type="component" value="Unassembled WGS sequence"/>
</dbReference>
<protein>
    <submittedName>
        <fullName evidence="3">ROK family transcriptional regulator</fullName>
    </submittedName>
</protein>
<evidence type="ECO:0000256" key="1">
    <source>
        <dbReference type="ARBA" id="ARBA00006479"/>
    </source>
</evidence>
<dbReference type="Gene3D" id="1.10.10.10">
    <property type="entry name" value="Winged helix-like DNA-binding domain superfamily/Winged helix DNA-binding domain"/>
    <property type="match status" value="1"/>
</dbReference>
<dbReference type="AlphaFoldDB" id="A0A4Q5MV82"/>
<keyword evidence="4" id="KW-1185">Reference proteome</keyword>
<proteinExistence type="inferred from homology"/>
<dbReference type="InterPro" id="IPR049874">
    <property type="entry name" value="ROK_cs"/>
</dbReference>
<dbReference type="PANTHER" id="PTHR18964">
    <property type="entry name" value="ROK (REPRESSOR, ORF, KINASE) FAMILY"/>
    <property type="match status" value="1"/>
</dbReference>
<dbReference type="GO" id="GO:0003700">
    <property type="term" value="F:DNA-binding transcription factor activity"/>
    <property type="evidence" value="ECO:0007669"/>
    <property type="project" value="InterPro"/>
</dbReference>
<dbReference type="Gene3D" id="3.30.420.40">
    <property type="match status" value="2"/>
</dbReference>
<dbReference type="RefSeq" id="WP_130104172.1">
    <property type="nucleotide sequence ID" value="NZ_SDWW01000070.1"/>
</dbReference>
<dbReference type="InterPro" id="IPR036390">
    <property type="entry name" value="WH_DNA-bd_sf"/>
</dbReference>
<dbReference type="InterPro" id="IPR000600">
    <property type="entry name" value="ROK"/>
</dbReference>
<dbReference type="SUPFAM" id="SSF46785">
    <property type="entry name" value="Winged helix' DNA-binding domain"/>
    <property type="match status" value="1"/>
</dbReference>
<dbReference type="SUPFAM" id="SSF53067">
    <property type="entry name" value="Actin-like ATPase domain"/>
    <property type="match status" value="1"/>
</dbReference>
<reference evidence="3 4" key="1">
    <citation type="submission" date="2019-01" db="EMBL/GenBank/DDBJ databases">
        <title>Novel species of Cellulomonas.</title>
        <authorList>
            <person name="Liu Q."/>
            <person name="Xin Y.-H."/>
        </authorList>
    </citation>
    <scope>NUCLEOTIDE SEQUENCE [LARGE SCALE GENOMIC DNA]</scope>
    <source>
        <strain evidence="3 4">HLT2-17</strain>
    </source>
</reference>
<comment type="similarity">
    <text evidence="1">Belongs to the ROK (NagC/XylR) family.</text>
</comment>
<comment type="caution">
    <text evidence="3">The sequence shown here is derived from an EMBL/GenBank/DDBJ whole genome shotgun (WGS) entry which is preliminary data.</text>
</comment>
<organism evidence="3 4">
    <name type="scientific">Pengzhenrongella frigida</name>
    <dbReference type="NCBI Taxonomy" id="1259133"/>
    <lineage>
        <taxon>Bacteria</taxon>
        <taxon>Bacillati</taxon>
        <taxon>Actinomycetota</taxon>
        <taxon>Actinomycetes</taxon>
        <taxon>Micrococcales</taxon>
        <taxon>Pengzhenrongella</taxon>
    </lineage>
</organism>
<evidence type="ECO:0000313" key="3">
    <source>
        <dbReference type="EMBL" id="RYV49492.1"/>
    </source>
</evidence>
<dbReference type="PANTHER" id="PTHR18964:SF149">
    <property type="entry name" value="BIFUNCTIONAL UDP-N-ACETYLGLUCOSAMINE 2-EPIMERASE_N-ACETYLMANNOSAMINE KINASE"/>
    <property type="match status" value="1"/>
</dbReference>
<dbReference type="Pfam" id="PF00480">
    <property type="entry name" value="ROK"/>
    <property type="match status" value="1"/>
</dbReference>
<sequence>MADYNQLVVLDRIRRARTGVSRVELAVATGLSAQTISNAVRRLLERGFVVEGDRLIRGRGKPRTMLLLRAESGYALGCHIDPVALTFALVDLSGRTVDQSVMDTPAGPEAVVAALAVEVARMRERNGLALADVIGLGVAVPGPLDADGGRVVHPPWLEGWGSVPLLDLVTAATGLPTQVEKDVTAALAAELWQRHHDLEGTALFAYLGFGIGFALAHRGEVLTGSSQNAGEVGHIIVDADGPQCACGDRGCLGVSISLEYLVGRAVDAGVLPPGTARATPRELDCGMAALAAAAVAGDEAAVEILRRAARRVARGIMIVANLLDADRVVIGGANAERLAPYLDAAAAAEFATRATMRELHAVGFDGSAVGSWVGAVGAASLVLDEAFTPKAASLVLDEAFTPKAASLAHG</sequence>
<accession>A0A4Q5MV82</accession>
<dbReference type="OrthoDB" id="4083144at2"/>
<dbReference type="InterPro" id="IPR000835">
    <property type="entry name" value="HTH_MarR-typ"/>
</dbReference>
<dbReference type="InterPro" id="IPR036388">
    <property type="entry name" value="WH-like_DNA-bd_sf"/>
</dbReference>
<dbReference type="Pfam" id="PF12802">
    <property type="entry name" value="MarR_2"/>
    <property type="match status" value="1"/>
</dbReference>
<gene>
    <name evidence="3" type="ORF">EUA98_18525</name>
</gene>
<dbReference type="EMBL" id="SDWW01000070">
    <property type="protein sequence ID" value="RYV49492.1"/>
    <property type="molecule type" value="Genomic_DNA"/>
</dbReference>
<evidence type="ECO:0000259" key="2">
    <source>
        <dbReference type="Pfam" id="PF12802"/>
    </source>
</evidence>
<dbReference type="PROSITE" id="PS01125">
    <property type="entry name" value="ROK"/>
    <property type="match status" value="1"/>
</dbReference>
<feature type="domain" description="HTH marR-type" evidence="2">
    <location>
        <begin position="5"/>
        <end position="50"/>
    </location>
</feature>
<evidence type="ECO:0000313" key="4">
    <source>
        <dbReference type="Proteomes" id="UP000293764"/>
    </source>
</evidence>
<dbReference type="InterPro" id="IPR043129">
    <property type="entry name" value="ATPase_NBD"/>
</dbReference>